<dbReference type="InterPro" id="IPR046357">
    <property type="entry name" value="PPIase_dom_sf"/>
</dbReference>
<comment type="catalytic activity">
    <reaction evidence="1">
        <text>[protein]-peptidylproline (omega=180) = [protein]-peptidylproline (omega=0)</text>
        <dbReference type="Rhea" id="RHEA:16237"/>
        <dbReference type="Rhea" id="RHEA-COMP:10747"/>
        <dbReference type="Rhea" id="RHEA-COMP:10748"/>
        <dbReference type="ChEBI" id="CHEBI:83833"/>
        <dbReference type="ChEBI" id="CHEBI:83834"/>
        <dbReference type="EC" id="5.2.1.8"/>
    </reaction>
</comment>
<name>A0A084Y3Z3_9PROT</name>
<dbReference type="InterPro" id="IPR050245">
    <property type="entry name" value="PrsA_foldase"/>
</dbReference>
<dbReference type="SUPFAM" id="SSF54534">
    <property type="entry name" value="FKBP-like"/>
    <property type="match status" value="1"/>
</dbReference>
<keyword evidence="5 7" id="KW-0413">Isomerase</keyword>
<dbReference type="PANTHER" id="PTHR47245:SF2">
    <property type="entry name" value="PEPTIDYL-PROLYL CIS-TRANS ISOMERASE HP_0175-RELATED"/>
    <property type="match status" value="1"/>
</dbReference>
<dbReference type="STRING" id="1457154.CAPSK01_000911"/>
<accession>A0A084Y3Z3</accession>
<evidence type="ECO:0000256" key="1">
    <source>
        <dbReference type="ARBA" id="ARBA00000971"/>
    </source>
</evidence>
<keyword evidence="4 5" id="KW-0697">Rotamase</keyword>
<comment type="caution">
    <text evidence="7">The sequence shown here is derived from an EMBL/GenBank/DDBJ whole genome shotgun (WGS) entry which is preliminary data.</text>
</comment>
<evidence type="ECO:0000256" key="2">
    <source>
        <dbReference type="ARBA" id="ARBA00007656"/>
    </source>
</evidence>
<dbReference type="AlphaFoldDB" id="A0A084Y3Z3"/>
<gene>
    <name evidence="7" type="ORF">CAPSK01_000911</name>
</gene>
<dbReference type="PANTHER" id="PTHR47245">
    <property type="entry name" value="PEPTIDYLPROLYL ISOMERASE"/>
    <property type="match status" value="1"/>
</dbReference>
<dbReference type="Gene3D" id="3.10.50.40">
    <property type="match status" value="1"/>
</dbReference>
<evidence type="ECO:0000259" key="6">
    <source>
        <dbReference type="PROSITE" id="PS50198"/>
    </source>
</evidence>
<evidence type="ECO:0000256" key="5">
    <source>
        <dbReference type="PROSITE-ProRule" id="PRU00278"/>
    </source>
</evidence>
<dbReference type="PROSITE" id="PS50198">
    <property type="entry name" value="PPIC_PPIASE_2"/>
    <property type="match status" value="1"/>
</dbReference>
<evidence type="ECO:0000313" key="7">
    <source>
        <dbReference type="EMBL" id="KFB69437.1"/>
    </source>
</evidence>
<dbReference type="Pfam" id="PF00639">
    <property type="entry name" value="Rotamase"/>
    <property type="match status" value="1"/>
</dbReference>
<proteinExistence type="inferred from homology"/>
<dbReference type="RefSeq" id="WP_034922841.1">
    <property type="nucleotide sequence ID" value="NZ_JDSS02000015.1"/>
</dbReference>
<reference evidence="7 8" key="1">
    <citation type="submission" date="2014-07" db="EMBL/GenBank/DDBJ databases">
        <title>Expanding our view of genomic diversity in Candidatus Accumulibacter clades.</title>
        <authorList>
            <person name="Skennerton C.T."/>
            <person name="Barr J.J."/>
            <person name="Slater F.R."/>
            <person name="Bond P.L."/>
            <person name="Tyson G.W."/>
        </authorList>
    </citation>
    <scope>NUCLEOTIDE SEQUENCE [LARGE SCALE GENOMIC DNA]</scope>
    <source>
        <strain evidence="8">SK-01</strain>
    </source>
</reference>
<comment type="similarity">
    <text evidence="2">Belongs to the PpiC/parvulin rotamase family.</text>
</comment>
<protein>
    <recommendedName>
        <fullName evidence="3">peptidylprolyl isomerase</fullName>
        <ecNumber evidence="3">5.2.1.8</ecNumber>
    </recommendedName>
</protein>
<dbReference type="EMBL" id="JDSS02000015">
    <property type="protein sequence ID" value="KFB69437.1"/>
    <property type="molecule type" value="Genomic_DNA"/>
</dbReference>
<dbReference type="GO" id="GO:0003755">
    <property type="term" value="F:peptidyl-prolyl cis-trans isomerase activity"/>
    <property type="evidence" value="ECO:0007669"/>
    <property type="project" value="UniProtKB-KW"/>
</dbReference>
<feature type="domain" description="PpiC" evidence="6">
    <location>
        <begin position="108"/>
        <end position="212"/>
    </location>
</feature>
<evidence type="ECO:0000313" key="8">
    <source>
        <dbReference type="Proteomes" id="UP000019812"/>
    </source>
</evidence>
<dbReference type="Proteomes" id="UP000019812">
    <property type="component" value="Unassembled WGS sequence"/>
</dbReference>
<dbReference type="InterPro" id="IPR000297">
    <property type="entry name" value="PPIase_PpiC"/>
</dbReference>
<evidence type="ECO:0000256" key="3">
    <source>
        <dbReference type="ARBA" id="ARBA00013194"/>
    </source>
</evidence>
<dbReference type="EC" id="5.2.1.8" evidence="3"/>
<sequence length="260" mass="28052">MVPATALFEVSDTVAASARVNGVALHADGELLDPATLRQRACTELLRQAAQTAGLLEPGDRATSDGVLSEAAANAIEALLERTLKVPDPSEDECRRHYAAHESAYRTGERVRLRHILFAVTPGVHLPALRQRAEATLLDVRSHDDQEVDRFTEAARTLSNCPSAAEGGDLGWLTAADCAPEVAREVFGHAEVGVLPRLVRSRFGLHVIEVVERMPGVTQPFATVRATVAQSLRQHTYVTALRQYLNGLARAAVLTGVDLN</sequence>
<organism evidence="7 8">
    <name type="scientific">Candidatus Accumulibacter vicinus</name>
    <dbReference type="NCBI Taxonomy" id="2954382"/>
    <lineage>
        <taxon>Bacteria</taxon>
        <taxon>Pseudomonadati</taxon>
        <taxon>Pseudomonadota</taxon>
        <taxon>Betaproteobacteria</taxon>
        <taxon>Candidatus Accumulibacter</taxon>
    </lineage>
</organism>
<evidence type="ECO:0000256" key="4">
    <source>
        <dbReference type="ARBA" id="ARBA00023110"/>
    </source>
</evidence>